<feature type="domain" description="HTH araC/xylS-type" evidence="5">
    <location>
        <begin position="639"/>
        <end position="737"/>
    </location>
</feature>
<dbReference type="Gene3D" id="1.10.10.60">
    <property type="entry name" value="Homeodomain-like"/>
    <property type="match status" value="2"/>
</dbReference>
<evidence type="ECO:0000256" key="4">
    <source>
        <dbReference type="SAM" id="Phobius"/>
    </source>
</evidence>
<keyword evidence="2" id="KW-0238">DNA-binding</keyword>
<gene>
    <name evidence="6" type="ORF">EJN90_03750</name>
</gene>
<evidence type="ECO:0000256" key="1">
    <source>
        <dbReference type="ARBA" id="ARBA00023015"/>
    </source>
</evidence>
<dbReference type="OrthoDB" id="9816335at2"/>
<evidence type="ECO:0000313" key="6">
    <source>
        <dbReference type="EMBL" id="AZP03855.1"/>
    </source>
</evidence>
<dbReference type="Pfam" id="PF12833">
    <property type="entry name" value="HTH_18"/>
    <property type="match status" value="1"/>
</dbReference>
<accession>A0A3Q9BKB0</accession>
<dbReference type="GO" id="GO:0003700">
    <property type="term" value="F:DNA-binding transcription factor activity"/>
    <property type="evidence" value="ECO:0007669"/>
    <property type="project" value="InterPro"/>
</dbReference>
<dbReference type="SMART" id="SM00342">
    <property type="entry name" value="HTH_ARAC"/>
    <property type="match status" value="1"/>
</dbReference>
<keyword evidence="4" id="KW-0472">Membrane</keyword>
<keyword evidence="4" id="KW-0812">Transmembrane</keyword>
<dbReference type="InterPro" id="IPR018062">
    <property type="entry name" value="HTH_AraC-typ_CS"/>
</dbReference>
<dbReference type="AlphaFoldDB" id="A0A3Q9BKB0"/>
<dbReference type="InterPro" id="IPR018060">
    <property type="entry name" value="HTH_AraC"/>
</dbReference>
<dbReference type="RefSeq" id="WP_126108937.1">
    <property type="nucleotide sequence ID" value="NZ_CP034465.1"/>
</dbReference>
<keyword evidence="7" id="KW-1185">Reference proteome</keyword>
<dbReference type="PROSITE" id="PS00041">
    <property type="entry name" value="HTH_ARAC_FAMILY_1"/>
    <property type="match status" value="1"/>
</dbReference>
<dbReference type="PANTHER" id="PTHR43280:SF2">
    <property type="entry name" value="HTH-TYPE TRANSCRIPTIONAL REGULATOR EXSA"/>
    <property type="match status" value="1"/>
</dbReference>
<dbReference type="SUPFAM" id="SSF46689">
    <property type="entry name" value="Homeodomain-like"/>
    <property type="match status" value="1"/>
</dbReference>
<dbReference type="EMBL" id="CP034465">
    <property type="protein sequence ID" value="AZP03855.1"/>
    <property type="molecule type" value="Genomic_DNA"/>
</dbReference>
<evidence type="ECO:0000256" key="2">
    <source>
        <dbReference type="ARBA" id="ARBA00023125"/>
    </source>
</evidence>
<keyword evidence="4" id="KW-1133">Transmembrane helix</keyword>
<evidence type="ECO:0000313" key="7">
    <source>
        <dbReference type="Proteomes" id="UP000273326"/>
    </source>
</evidence>
<keyword evidence="1" id="KW-0805">Transcription regulation</keyword>
<dbReference type="PANTHER" id="PTHR43280">
    <property type="entry name" value="ARAC-FAMILY TRANSCRIPTIONAL REGULATOR"/>
    <property type="match status" value="1"/>
</dbReference>
<dbReference type="PROSITE" id="PS01124">
    <property type="entry name" value="HTH_ARAC_FAMILY_2"/>
    <property type="match status" value="1"/>
</dbReference>
<feature type="transmembrane region" description="Helical" evidence="4">
    <location>
        <begin position="5"/>
        <end position="27"/>
    </location>
</feature>
<evidence type="ECO:0000256" key="3">
    <source>
        <dbReference type="ARBA" id="ARBA00023163"/>
    </source>
</evidence>
<dbReference type="GO" id="GO:0043565">
    <property type="term" value="F:sequence-specific DNA binding"/>
    <property type="evidence" value="ECO:0007669"/>
    <property type="project" value="InterPro"/>
</dbReference>
<proteinExistence type="predicted"/>
<reference evidence="7" key="1">
    <citation type="submission" date="2018-12" db="EMBL/GenBank/DDBJ databases">
        <title>Complete genome sequencing of Jeotgalibaca sp. H21T32.</title>
        <authorList>
            <person name="Bae J.-W."/>
            <person name="Lee S.-Y."/>
        </authorList>
    </citation>
    <scope>NUCLEOTIDE SEQUENCE [LARGE SCALE GENOMIC DNA]</scope>
    <source>
        <strain evidence="7">H21T32</strain>
    </source>
</reference>
<name>A0A3Q9BKB0_9LACT</name>
<dbReference type="KEGG" id="jeh:EJN90_03750"/>
<dbReference type="Proteomes" id="UP000273326">
    <property type="component" value="Chromosome"/>
</dbReference>
<feature type="transmembrane region" description="Helical" evidence="4">
    <location>
        <begin position="273"/>
        <end position="292"/>
    </location>
</feature>
<evidence type="ECO:0000259" key="5">
    <source>
        <dbReference type="PROSITE" id="PS01124"/>
    </source>
</evidence>
<keyword evidence="3" id="KW-0804">Transcription</keyword>
<sequence>MKRKIILIAISFSIPVVFISSLMIYLVQGPIKREFVAEHSKEFSQKVDSIDYTLQQLETYISNWGETFKDDFFIDLSSTAESYQLIDEINKRLFFLENTSPLIKSTFISVGGNEPFYIDTGGTWPNTGEDSFPSLTELESERSFQWIRKATNEKVNLFFALNLGDSDNDSPIHLLVNIDLQNLSNMLTGITKNENDYYAYLMNGLPIVSSESLPEEIWQKIKHSTHSIELFSHNHMEKSMVSITKNRFNHEWAFYSVIPVSNLIQPIQFVSTILLYGSIILIIATIFFNYYLSKKQYEPIFQLIGEIFGENSLNQTSKNAIEYLKKQWLDLQEEKSFLIAQSNNHAIKAKKNLISRTIRGEFNYYSESELLIKLKSSGWNTIDQGFHMYSIQITEYIEAGERQQERHEVTDFILHNIITDIAEQYFSDYTILNSIHNCSFLFVTSSDCNKISEKELIDDIFHHINRVVKRYVTICKSATYVKLKALPTLFDNLSYYRLFHEMKKENQILVLPEKQERKINIRTIYPSHYEERILNSFRNKNKDELQKNTSEFVVSVLKHSNIQIFILEAVKQLYNTLSFFLLENGIFHNEYISKHDLLSSIEDHFVSTQIENQLFQKFLGEVFDIYISRTNEGLQTEVMQLRDYLQLHYNDPNLSLEQSAAELNLDLSLLSREFKKYVGLNYIDFITELRIEQAKYLLINTDNRIHTIAEEIGYNSSYFNKLFKKKIGITPGKFREQNK</sequence>
<dbReference type="InterPro" id="IPR009057">
    <property type="entry name" value="Homeodomain-like_sf"/>
</dbReference>
<organism evidence="6 7">
    <name type="scientific">Jeotgalibaca ciconiae</name>
    <dbReference type="NCBI Taxonomy" id="2496265"/>
    <lineage>
        <taxon>Bacteria</taxon>
        <taxon>Bacillati</taxon>
        <taxon>Bacillota</taxon>
        <taxon>Bacilli</taxon>
        <taxon>Lactobacillales</taxon>
        <taxon>Carnobacteriaceae</taxon>
        <taxon>Jeotgalibaca</taxon>
    </lineage>
</organism>
<protein>
    <submittedName>
        <fullName evidence="6">AraC family transcriptional regulator</fullName>
    </submittedName>
</protein>